<dbReference type="CDD" id="cd05466">
    <property type="entry name" value="PBP2_LTTR_substrate"/>
    <property type="match status" value="1"/>
</dbReference>
<dbReference type="RefSeq" id="WP_114472739.1">
    <property type="nucleotide sequence ID" value="NZ_QPJK01000020.1"/>
</dbReference>
<dbReference type="Pfam" id="PF03466">
    <property type="entry name" value="LysR_substrate"/>
    <property type="match status" value="1"/>
</dbReference>
<proteinExistence type="inferred from homology"/>
<name>A0A368X8A8_9BURK</name>
<evidence type="ECO:0000259" key="5">
    <source>
        <dbReference type="PROSITE" id="PS50931"/>
    </source>
</evidence>
<evidence type="ECO:0000256" key="4">
    <source>
        <dbReference type="ARBA" id="ARBA00023163"/>
    </source>
</evidence>
<accession>A0A368X8A8</accession>
<evidence type="ECO:0000256" key="3">
    <source>
        <dbReference type="ARBA" id="ARBA00023125"/>
    </source>
</evidence>
<dbReference type="FunFam" id="1.10.10.10:FF:000001">
    <property type="entry name" value="LysR family transcriptional regulator"/>
    <property type="match status" value="1"/>
</dbReference>
<organism evidence="6 7">
    <name type="scientific">Pseudorhodoferax soli</name>
    <dbReference type="NCBI Taxonomy" id="545864"/>
    <lineage>
        <taxon>Bacteria</taxon>
        <taxon>Pseudomonadati</taxon>
        <taxon>Pseudomonadota</taxon>
        <taxon>Betaproteobacteria</taxon>
        <taxon>Burkholderiales</taxon>
        <taxon>Comamonadaceae</taxon>
    </lineage>
</organism>
<dbReference type="EMBL" id="QPJK01000020">
    <property type="protein sequence ID" value="RCW63228.1"/>
    <property type="molecule type" value="Genomic_DNA"/>
</dbReference>
<evidence type="ECO:0000313" key="6">
    <source>
        <dbReference type="EMBL" id="RCW63228.1"/>
    </source>
</evidence>
<dbReference type="SUPFAM" id="SSF46785">
    <property type="entry name" value="Winged helix' DNA-binding domain"/>
    <property type="match status" value="1"/>
</dbReference>
<dbReference type="SUPFAM" id="SSF53850">
    <property type="entry name" value="Periplasmic binding protein-like II"/>
    <property type="match status" value="1"/>
</dbReference>
<dbReference type="OrthoDB" id="9803735at2"/>
<sequence>MNIKQLESFVRIVELGSFQAASKNLNASPSTISARVRELESFLGADLFDRSFHRARLTSRGQEFYGRARHLVEYTRALTQDLRSSPAVTGVMRIGVAGLVAMTWFPATLHALHGVYPRIGFKLDIGLTYSLLTRLASGKLDLAVIAGPVSHPGMHVEPVASDDFVWMQAGAAAKAPSASGNRPLSPADLSTMGVLTFAEDSFHHSKLQDWFSEAGVPFEPLVTCNQMAVLAELTARGVGVSLLPVNGFKKWLHDGRLTVLNVEPEFPSVEFSLVYRKTRKPDVADALLDLARAHALPHAPQ</sequence>
<dbReference type="Pfam" id="PF00126">
    <property type="entry name" value="HTH_1"/>
    <property type="match status" value="1"/>
</dbReference>
<gene>
    <name evidence="6" type="ORF">DES41_12052</name>
</gene>
<protein>
    <submittedName>
        <fullName evidence="6">LysR family transcriptional regulator</fullName>
    </submittedName>
</protein>
<keyword evidence="4" id="KW-0804">Transcription</keyword>
<dbReference type="GO" id="GO:0000976">
    <property type="term" value="F:transcription cis-regulatory region binding"/>
    <property type="evidence" value="ECO:0007669"/>
    <property type="project" value="TreeGrafter"/>
</dbReference>
<dbReference type="Gene3D" id="3.40.190.10">
    <property type="entry name" value="Periplasmic binding protein-like II"/>
    <property type="match status" value="2"/>
</dbReference>
<dbReference type="InterPro" id="IPR005119">
    <property type="entry name" value="LysR_subst-bd"/>
</dbReference>
<dbReference type="Gene3D" id="1.10.10.10">
    <property type="entry name" value="Winged helix-like DNA-binding domain superfamily/Winged helix DNA-binding domain"/>
    <property type="match status" value="1"/>
</dbReference>
<dbReference type="PROSITE" id="PS50931">
    <property type="entry name" value="HTH_LYSR"/>
    <property type="match status" value="1"/>
</dbReference>
<dbReference type="AlphaFoldDB" id="A0A368X8A8"/>
<keyword evidence="2" id="KW-0805">Transcription regulation</keyword>
<dbReference type="Proteomes" id="UP000252884">
    <property type="component" value="Unassembled WGS sequence"/>
</dbReference>
<dbReference type="PANTHER" id="PTHR30126:SF40">
    <property type="entry name" value="HTH-TYPE TRANSCRIPTIONAL REGULATOR GLTR"/>
    <property type="match status" value="1"/>
</dbReference>
<keyword evidence="7" id="KW-1185">Reference proteome</keyword>
<reference evidence="6 7" key="1">
    <citation type="submission" date="2018-07" db="EMBL/GenBank/DDBJ databases">
        <title>Genomic Encyclopedia of Type Strains, Phase IV (KMG-IV): sequencing the most valuable type-strain genomes for metagenomic binning, comparative biology and taxonomic classification.</title>
        <authorList>
            <person name="Goeker M."/>
        </authorList>
    </citation>
    <scope>NUCLEOTIDE SEQUENCE [LARGE SCALE GENOMIC DNA]</scope>
    <source>
        <strain evidence="6 7">DSM 21634</strain>
    </source>
</reference>
<dbReference type="GO" id="GO:0003700">
    <property type="term" value="F:DNA-binding transcription factor activity"/>
    <property type="evidence" value="ECO:0007669"/>
    <property type="project" value="InterPro"/>
</dbReference>
<comment type="caution">
    <text evidence="6">The sequence shown here is derived from an EMBL/GenBank/DDBJ whole genome shotgun (WGS) entry which is preliminary data.</text>
</comment>
<evidence type="ECO:0000313" key="7">
    <source>
        <dbReference type="Proteomes" id="UP000252884"/>
    </source>
</evidence>
<comment type="similarity">
    <text evidence="1">Belongs to the LysR transcriptional regulatory family.</text>
</comment>
<dbReference type="PANTHER" id="PTHR30126">
    <property type="entry name" value="HTH-TYPE TRANSCRIPTIONAL REGULATOR"/>
    <property type="match status" value="1"/>
</dbReference>
<feature type="domain" description="HTH lysR-type" evidence="5">
    <location>
        <begin position="1"/>
        <end position="58"/>
    </location>
</feature>
<dbReference type="InterPro" id="IPR000847">
    <property type="entry name" value="LysR_HTH_N"/>
</dbReference>
<evidence type="ECO:0000256" key="1">
    <source>
        <dbReference type="ARBA" id="ARBA00009437"/>
    </source>
</evidence>
<dbReference type="InterPro" id="IPR036388">
    <property type="entry name" value="WH-like_DNA-bd_sf"/>
</dbReference>
<dbReference type="InterPro" id="IPR036390">
    <property type="entry name" value="WH_DNA-bd_sf"/>
</dbReference>
<keyword evidence="3" id="KW-0238">DNA-binding</keyword>
<evidence type="ECO:0000256" key="2">
    <source>
        <dbReference type="ARBA" id="ARBA00023015"/>
    </source>
</evidence>